<dbReference type="InterPro" id="IPR051158">
    <property type="entry name" value="Metallophosphoesterase_sf"/>
</dbReference>
<keyword evidence="2" id="KW-1185">Reference proteome</keyword>
<organism evidence="1 2">
    <name type="scientific">Ferviditalea candida</name>
    <dbReference type="NCBI Taxonomy" id="3108399"/>
    <lineage>
        <taxon>Bacteria</taxon>
        <taxon>Bacillati</taxon>
        <taxon>Bacillota</taxon>
        <taxon>Bacilli</taxon>
        <taxon>Bacillales</taxon>
        <taxon>Paenibacillaceae</taxon>
        <taxon>Ferviditalea</taxon>
    </lineage>
</organism>
<reference evidence="1" key="1">
    <citation type="submission" date="2023-12" db="EMBL/GenBank/DDBJ databases">
        <title>Fervidustalea candida gen. nov., sp. nov., a novel member of the family Paenibacillaceae isolated from a geothermal area.</title>
        <authorList>
            <person name="Li W.-J."/>
            <person name="Jiao J.-Y."/>
            <person name="Chen Y."/>
        </authorList>
    </citation>
    <scope>NUCLEOTIDE SEQUENCE</scope>
    <source>
        <strain evidence="1">SYSU GA230002</strain>
    </source>
</reference>
<dbReference type="EMBL" id="JAYJLD010000004">
    <property type="protein sequence ID" value="MEB3100788.1"/>
    <property type="molecule type" value="Genomic_DNA"/>
</dbReference>
<comment type="caution">
    <text evidence="1">The sequence shown here is derived from an EMBL/GenBank/DDBJ whole genome shotgun (WGS) entry which is preliminary data.</text>
</comment>
<dbReference type="InterPro" id="IPR029052">
    <property type="entry name" value="Metallo-depent_PP-like"/>
</dbReference>
<protein>
    <submittedName>
        <fullName evidence="1">Uncharacterized protein</fullName>
    </submittedName>
</protein>
<name>A0ABU5ZF20_9BACL</name>
<dbReference type="Proteomes" id="UP001310386">
    <property type="component" value="Unassembled WGS sequence"/>
</dbReference>
<proteinExistence type="predicted"/>
<accession>A0ABU5ZF20</accession>
<sequence>MYIAGVNDALFDHADIQGAVQGLSAQDCVMLLAHDPDLADESSKYGVSAQFSGRSHGGQVRLPFYGPLFTPDLAQKYIGGLYAVGEDRMQLYVNWGIGCTEMPVRFFFLQAGDYRILPACLSLESNSKKERL</sequence>
<evidence type="ECO:0000313" key="1">
    <source>
        <dbReference type="EMBL" id="MEB3100788.1"/>
    </source>
</evidence>
<gene>
    <name evidence="1" type="ORF">VF724_03840</name>
</gene>
<evidence type="ECO:0000313" key="2">
    <source>
        <dbReference type="Proteomes" id="UP001310386"/>
    </source>
</evidence>
<dbReference type="PANTHER" id="PTHR31302">
    <property type="entry name" value="TRANSMEMBRANE PROTEIN WITH METALLOPHOSPHOESTERASE DOMAIN-RELATED"/>
    <property type="match status" value="1"/>
</dbReference>
<dbReference type="SUPFAM" id="SSF56300">
    <property type="entry name" value="Metallo-dependent phosphatases"/>
    <property type="match status" value="1"/>
</dbReference>
<dbReference type="PANTHER" id="PTHR31302:SF25">
    <property type="entry name" value="PHOSPHOESTERASE"/>
    <property type="match status" value="1"/>
</dbReference>
<dbReference type="RefSeq" id="WP_371752906.1">
    <property type="nucleotide sequence ID" value="NZ_JAYJLD010000004.1"/>
</dbReference>